<comment type="subcellular location">
    <subcellularLocation>
        <location evidence="1">Cell membrane</location>
        <topology evidence="1">Multi-pass membrane protein</topology>
    </subcellularLocation>
</comment>
<dbReference type="InterPro" id="IPR039421">
    <property type="entry name" value="Type_1_exporter"/>
</dbReference>
<accession>A0A1S1HBJ5</accession>
<comment type="caution">
    <text evidence="11">The sequence shown here is derived from an EMBL/GenBank/DDBJ whole genome shotgun (WGS) entry which is preliminary data.</text>
</comment>
<dbReference type="PROSITE" id="PS50929">
    <property type="entry name" value="ABC_TM1F"/>
    <property type="match status" value="1"/>
</dbReference>
<dbReference type="Gene3D" id="3.40.50.300">
    <property type="entry name" value="P-loop containing nucleotide triphosphate hydrolases"/>
    <property type="match status" value="1"/>
</dbReference>
<dbReference type="Proteomes" id="UP000179467">
    <property type="component" value="Unassembled WGS sequence"/>
</dbReference>
<evidence type="ECO:0000256" key="8">
    <source>
        <dbReference type="SAM" id="Phobius"/>
    </source>
</evidence>
<dbReference type="Pfam" id="PF00005">
    <property type="entry name" value="ABC_tran"/>
    <property type="match status" value="1"/>
</dbReference>
<keyword evidence="6 8" id="KW-0472">Membrane</keyword>
<evidence type="ECO:0000313" key="11">
    <source>
        <dbReference type="EMBL" id="OHT19507.1"/>
    </source>
</evidence>
<dbReference type="OrthoDB" id="9808328at2"/>
<feature type="domain" description="ABC transmembrane type-1" evidence="10">
    <location>
        <begin position="32"/>
        <end position="313"/>
    </location>
</feature>
<keyword evidence="3" id="KW-0547">Nucleotide-binding</keyword>
<keyword evidence="2 8" id="KW-0812">Transmembrane</keyword>
<keyword evidence="12" id="KW-1185">Reference proteome</keyword>
<dbReference type="InterPro" id="IPR027417">
    <property type="entry name" value="P-loop_NTPase"/>
</dbReference>
<evidence type="ECO:0000256" key="6">
    <source>
        <dbReference type="ARBA" id="ARBA00023136"/>
    </source>
</evidence>
<comment type="function">
    <text evidence="7">Part of an ABC transporter complex. Transmembrane domains (TMD) form a pore in the inner membrane and the ATP-binding domain (NBD) is responsible for energy generation.</text>
</comment>
<name>A0A1S1HBJ5_9SPHN</name>
<dbReference type="InterPro" id="IPR036640">
    <property type="entry name" value="ABC1_TM_sf"/>
</dbReference>
<dbReference type="InterPro" id="IPR017871">
    <property type="entry name" value="ABC_transporter-like_CS"/>
</dbReference>
<evidence type="ECO:0000256" key="1">
    <source>
        <dbReference type="ARBA" id="ARBA00004651"/>
    </source>
</evidence>
<dbReference type="PANTHER" id="PTHR43394">
    <property type="entry name" value="ATP-DEPENDENT PERMEASE MDL1, MITOCHONDRIAL"/>
    <property type="match status" value="1"/>
</dbReference>
<evidence type="ECO:0000313" key="12">
    <source>
        <dbReference type="Proteomes" id="UP000179467"/>
    </source>
</evidence>
<dbReference type="EMBL" id="MIPT01000001">
    <property type="protein sequence ID" value="OHT19507.1"/>
    <property type="molecule type" value="Genomic_DNA"/>
</dbReference>
<dbReference type="Gene3D" id="1.20.1560.10">
    <property type="entry name" value="ABC transporter type 1, transmembrane domain"/>
    <property type="match status" value="1"/>
</dbReference>
<feature type="domain" description="ABC transporter" evidence="9">
    <location>
        <begin position="348"/>
        <end position="584"/>
    </location>
</feature>
<dbReference type="InterPro" id="IPR003593">
    <property type="entry name" value="AAA+_ATPase"/>
</dbReference>
<evidence type="ECO:0000256" key="3">
    <source>
        <dbReference type="ARBA" id="ARBA00022741"/>
    </source>
</evidence>
<keyword evidence="4 11" id="KW-0067">ATP-binding</keyword>
<dbReference type="GO" id="GO:0005524">
    <property type="term" value="F:ATP binding"/>
    <property type="evidence" value="ECO:0007669"/>
    <property type="project" value="UniProtKB-KW"/>
</dbReference>
<dbReference type="CDD" id="cd18575">
    <property type="entry name" value="ABC_6TM_bac_exporter_ABCB8_10_like"/>
    <property type="match status" value="1"/>
</dbReference>
<feature type="transmembrane region" description="Helical" evidence="8">
    <location>
        <begin position="286"/>
        <end position="304"/>
    </location>
</feature>
<dbReference type="PANTHER" id="PTHR43394:SF1">
    <property type="entry name" value="ATP-BINDING CASSETTE SUB-FAMILY B MEMBER 10, MITOCHONDRIAL"/>
    <property type="match status" value="1"/>
</dbReference>
<dbReference type="SUPFAM" id="SSF52540">
    <property type="entry name" value="P-loop containing nucleoside triphosphate hydrolases"/>
    <property type="match status" value="1"/>
</dbReference>
<evidence type="ECO:0000256" key="2">
    <source>
        <dbReference type="ARBA" id="ARBA00022692"/>
    </source>
</evidence>
<dbReference type="SUPFAM" id="SSF90123">
    <property type="entry name" value="ABC transporter transmembrane region"/>
    <property type="match status" value="1"/>
</dbReference>
<dbReference type="InterPro" id="IPR011918">
    <property type="entry name" value="ABC_MsbA_ATP-bd"/>
</dbReference>
<dbReference type="PROSITE" id="PS50893">
    <property type="entry name" value="ABC_TRANSPORTER_2"/>
    <property type="match status" value="1"/>
</dbReference>
<dbReference type="RefSeq" id="WP_070933484.1">
    <property type="nucleotide sequence ID" value="NZ_MIPT01000001.1"/>
</dbReference>
<dbReference type="InterPro" id="IPR003439">
    <property type="entry name" value="ABC_transporter-like_ATP-bd"/>
</dbReference>
<dbReference type="InterPro" id="IPR011527">
    <property type="entry name" value="ABC1_TM_dom"/>
</dbReference>
<evidence type="ECO:0000256" key="7">
    <source>
        <dbReference type="ARBA" id="ARBA00024725"/>
    </source>
</evidence>
<evidence type="ECO:0000259" key="10">
    <source>
        <dbReference type="PROSITE" id="PS50929"/>
    </source>
</evidence>
<dbReference type="GO" id="GO:0015421">
    <property type="term" value="F:ABC-type oligopeptide transporter activity"/>
    <property type="evidence" value="ECO:0007669"/>
    <property type="project" value="TreeGrafter"/>
</dbReference>
<dbReference type="AlphaFoldDB" id="A0A1S1HBJ5"/>
<feature type="transmembrane region" description="Helical" evidence="8">
    <location>
        <begin position="170"/>
        <end position="189"/>
    </location>
</feature>
<feature type="transmembrane region" description="Helical" evidence="8">
    <location>
        <begin position="27"/>
        <end position="49"/>
    </location>
</feature>
<dbReference type="GO" id="GO:0016887">
    <property type="term" value="F:ATP hydrolysis activity"/>
    <property type="evidence" value="ECO:0007669"/>
    <property type="project" value="InterPro"/>
</dbReference>
<dbReference type="PROSITE" id="PS00211">
    <property type="entry name" value="ABC_TRANSPORTER_1"/>
    <property type="match status" value="1"/>
</dbReference>
<sequence length="590" mass="63095">MADQQTAPPADRKLGNLGLIWRFAIRYPGHIAAAGLALVAAAGATLAIPQRLQRIIDKGFIAGGGEVSPYFRYLLMIVVVLALATAMRFYFVSWLGERVVADIRAAVHRNLLTLAPRFFEENRPAEIASRLTSDTTIIEQIVGTTASVALRNLVLGIGGILYLFTLAPKLTAMLLLGIPLVIAPIVILGRRLRAVSRSSQDRIADVGAMTSETLGAMKIVQAFGQEDRESGRFTAAVESAFGTARRRITLRAVMTAIVILLVFGSITMVMWQGAVDVASGRLSGGSLAAFMLSGAIVASAFGALTEVYGDLLRGAGAASRLAELLAEVPDIAPPPHPVPLHLPARGALAFDHVTFRYPTRPEVKALDDFTLAIQPGEMVAVVGPSGAGKSTLFQLAQRFYDPEGGSVRMNGVALTDADPKDVRARIAMVPQETVIFAASARDNLRYGRWDADDAALWAAAEAANAAEFLRALPQGLDTFMGEGGARLSGGQRQRLAIARALLRDAPLLLLDEATSALDAESERLVQTALDRLMRDRTTIVIAHRLATVRAADRIVVMERGRIVEQGSHDALAANGGLYARLARLQFEGVE</sequence>
<gene>
    <name evidence="11" type="primary">bmrA</name>
    <name evidence="11" type="ORF">BHE75_01493</name>
</gene>
<dbReference type="Pfam" id="PF00664">
    <property type="entry name" value="ABC_membrane"/>
    <property type="match status" value="1"/>
</dbReference>
<dbReference type="GO" id="GO:0005886">
    <property type="term" value="C:plasma membrane"/>
    <property type="evidence" value="ECO:0007669"/>
    <property type="project" value="UniProtKB-SubCell"/>
</dbReference>
<dbReference type="GO" id="GO:0090374">
    <property type="term" value="P:oligopeptide export from mitochondrion"/>
    <property type="evidence" value="ECO:0007669"/>
    <property type="project" value="TreeGrafter"/>
</dbReference>
<dbReference type="SMART" id="SM00382">
    <property type="entry name" value="AAA"/>
    <property type="match status" value="1"/>
</dbReference>
<feature type="transmembrane region" description="Helical" evidence="8">
    <location>
        <begin position="252"/>
        <end position="274"/>
    </location>
</feature>
<reference evidence="11 12" key="1">
    <citation type="submission" date="2016-09" db="EMBL/GenBank/DDBJ databases">
        <title>Metabolic pathway, cell adaptation mechanisms and a novel monoxygenase revealed through proteogenomic-transcription analysis of a Sphingomonas haloaromaticamans strain degrading the fungicide ortho-phenylphenol.</title>
        <authorList>
            <person name="Perruchon C."/>
            <person name="Papadopoulou E.S."/>
            <person name="Rousidou C."/>
            <person name="Vasileiadis S."/>
            <person name="Tanou G."/>
            <person name="Amoutzias G."/>
            <person name="Molassiotis A."/>
            <person name="Karpouzas D.G."/>
        </authorList>
    </citation>
    <scope>NUCLEOTIDE SEQUENCE [LARGE SCALE GENOMIC DNA]</scope>
    <source>
        <strain evidence="11 12">P3</strain>
    </source>
</reference>
<protein>
    <submittedName>
        <fullName evidence="11">Multidrug resistance ABC transporter ATP-binding/permease protein BmrA</fullName>
        <ecNumber evidence="11">3.6.3.-</ecNumber>
    </submittedName>
</protein>
<dbReference type="EC" id="3.6.3.-" evidence="11"/>
<proteinExistence type="predicted"/>
<dbReference type="FunFam" id="3.40.50.300:FF:000218">
    <property type="entry name" value="Multidrug ABC transporter ATP-binding protein"/>
    <property type="match status" value="1"/>
</dbReference>
<evidence type="ECO:0000256" key="5">
    <source>
        <dbReference type="ARBA" id="ARBA00022989"/>
    </source>
</evidence>
<evidence type="ECO:0000256" key="4">
    <source>
        <dbReference type="ARBA" id="ARBA00022840"/>
    </source>
</evidence>
<evidence type="ECO:0000259" key="9">
    <source>
        <dbReference type="PROSITE" id="PS50893"/>
    </source>
</evidence>
<feature type="transmembrane region" description="Helical" evidence="8">
    <location>
        <begin position="70"/>
        <end position="91"/>
    </location>
</feature>
<dbReference type="NCBIfam" id="TIGR02204">
    <property type="entry name" value="MsbA_rel"/>
    <property type="match status" value="1"/>
</dbReference>
<keyword evidence="11" id="KW-0378">Hydrolase</keyword>
<keyword evidence="5 8" id="KW-1133">Transmembrane helix</keyword>
<organism evidence="11 12">
    <name type="scientific">Edaphosphingomonas haloaromaticamans</name>
    <dbReference type="NCBI Taxonomy" id="653954"/>
    <lineage>
        <taxon>Bacteria</taxon>
        <taxon>Pseudomonadati</taxon>
        <taxon>Pseudomonadota</taxon>
        <taxon>Alphaproteobacteria</taxon>
        <taxon>Sphingomonadales</taxon>
        <taxon>Rhizorhabdaceae</taxon>
        <taxon>Edaphosphingomonas</taxon>
    </lineage>
</organism>